<reference evidence="2" key="1">
    <citation type="submission" date="2022-06" db="EMBL/GenBank/DDBJ databases">
        <title>Detection of beta-lactamases in bacteria of animal origin.</title>
        <authorList>
            <person name="Mlynarcik P."/>
            <person name="Zdarska V."/>
            <person name="Chudobova H."/>
            <person name="Prochazkova P."/>
            <person name="Hricova K."/>
            <person name="Mezerova K."/>
            <person name="Bardon J."/>
            <person name="Dolejska M."/>
            <person name="Sukkar I."/>
            <person name="Kolar M."/>
        </authorList>
    </citation>
    <scope>NUCLEOTIDE SEQUENCE</scope>
    <source>
        <strain evidence="2">S 300-3</strain>
    </source>
</reference>
<organism evidence="2 3">
    <name type="scientific">Stutzerimonas nitrititolerans</name>
    <dbReference type="NCBI Taxonomy" id="2482751"/>
    <lineage>
        <taxon>Bacteria</taxon>
        <taxon>Pseudomonadati</taxon>
        <taxon>Pseudomonadota</taxon>
        <taxon>Gammaproteobacteria</taxon>
        <taxon>Pseudomonadales</taxon>
        <taxon>Pseudomonadaceae</taxon>
        <taxon>Stutzerimonas</taxon>
    </lineage>
</organism>
<dbReference type="Pfam" id="PF00128">
    <property type="entry name" value="Alpha-amylase"/>
    <property type="match status" value="1"/>
</dbReference>
<dbReference type="PANTHER" id="PTHR10357:SF216">
    <property type="entry name" value="MALTOOLIGOSYL TREHALOSE SYNTHASE-RELATED"/>
    <property type="match status" value="1"/>
</dbReference>
<dbReference type="GO" id="GO:0047470">
    <property type="term" value="F:(1,4)-alpha-D-glucan 1-alpha-D-glucosylmutase activity"/>
    <property type="evidence" value="ECO:0007669"/>
    <property type="project" value="UniProtKB-EC"/>
</dbReference>
<dbReference type="InterPro" id="IPR017853">
    <property type="entry name" value="GH"/>
</dbReference>
<dbReference type="RefSeq" id="WP_253162248.1">
    <property type="nucleotide sequence ID" value="NZ_JAMYBS010000002.1"/>
</dbReference>
<name>A0AA41WL17_9GAMM</name>
<accession>A0AA41WL17</accession>
<dbReference type="CDD" id="cd11336">
    <property type="entry name" value="AmyAc_MTSase"/>
    <property type="match status" value="1"/>
</dbReference>
<dbReference type="PANTHER" id="PTHR10357">
    <property type="entry name" value="ALPHA-AMYLASE FAMILY MEMBER"/>
    <property type="match status" value="1"/>
</dbReference>
<dbReference type="SUPFAM" id="SSF51445">
    <property type="entry name" value="(Trans)glycosidases"/>
    <property type="match status" value="1"/>
</dbReference>
<dbReference type="Proteomes" id="UP001165292">
    <property type="component" value="Unassembled WGS sequence"/>
</dbReference>
<evidence type="ECO:0000259" key="1">
    <source>
        <dbReference type="SMART" id="SM00642"/>
    </source>
</evidence>
<dbReference type="NCBIfam" id="TIGR02401">
    <property type="entry name" value="trehalose_TreY"/>
    <property type="match status" value="1"/>
</dbReference>
<dbReference type="AlphaFoldDB" id="A0AA41WL17"/>
<keyword evidence="2" id="KW-0413">Isomerase</keyword>
<dbReference type="GO" id="GO:0005992">
    <property type="term" value="P:trehalose biosynthetic process"/>
    <property type="evidence" value="ECO:0007669"/>
    <property type="project" value="TreeGrafter"/>
</dbReference>
<dbReference type="EC" id="5.4.99.15" evidence="2"/>
<gene>
    <name evidence="2" type="ORF">NJF43_03005</name>
</gene>
<dbReference type="InterPro" id="IPR012767">
    <property type="entry name" value="Trehalose_TreY"/>
</dbReference>
<dbReference type="EMBL" id="JAMYBS010000002">
    <property type="protein sequence ID" value="MCO7543721.1"/>
    <property type="molecule type" value="Genomic_DNA"/>
</dbReference>
<dbReference type="Gene3D" id="1.10.10.470">
    <property type="entry name" value="Maltooligosyl trehalose synthase, domain 4"/>
    <property type="match status" value="1"/>
</dbReference>
<sequence length="937" mass="105153">MKPLSATLRLQFHRDFTLDHATELVGYFSSLGISHLYASPLLTARPGSMHGYDVIDPTRINPELGGEPALRRLVEALRREGMGLILDIVSNHMAVGGRGNTWWLDVLEWGRRSPYAQFFDIEWNSPDPLLEGQLLVPFLGSDYGEALQQGSIPLRLDAEHGALYAEHYEHRFPITPPSYGEVLRLSDDAELRSLAQHFDALKTEPAPYQTARQLRAELAKQLENEATRQRLEAALGHYDSTTEEGFRRLHGLLERQHYRLASWRTAGDDINWRRFFDINELGGLRVERPVVFEETHAKIFELIGEGLVDGLRIDHIDGLANPRGYCRRLRRRVDRLNAGRPAEAAQDHVPIYVEKILAAGERLHDDWGVDGTTGYEFMNQVSLLQHDPAGKAVLCGLWSETAERPEDFMDEVRQARQLVLTGPLAGDFETVAQALLQVARHDLMTRDITLGAIRRALLELIVHFPVYRTYIAAQGRRSADEPFFQQALAGARTTLGEADWPLLGHLDRWLGGEPLRSLPPGPARRIRRYACVRFQQLTSPAAAKAVEDTACYRSGALLSRNDVGFDPQQFSAPVESFHDECLARAEHFPRNLLTTATHDHKRGEDTRARLAVLSERAEWFAGKVHHWRQSAGDLRQELADGSAPSAGDEMMLFQVLLASWPPKLAADDREAMGDFCQRIIQWQEKAIREAKLRSTWSDPNSDYERACREYTEGLLLGEHCQALRGEIAAAAAELAPAGVLNSLTQTLLRMTTPGVPDLYQGADFWDFSLVDPDNRRPVDFAARCSALDLDARPEHLLTQWQDGRIKQWLIARTLKLRLAQPRLFTEGRYLPLKVSGEHAQCLVAFAREFEGNWLIVVAARLAVALLGDSPIPQIAAERWGDTRIQLPDALNGVPLTRLFDGNTVTPKQAALHARQALGALPVALFQITINSSGDQQR</sequence>
<dbReference type="InterPro" id="IPR013797">
    <property type="entry name" value="Maltooligo_trehalose_synth_4"/>
</dbReference>
<feature type="domain" description="Glycosyl hydrolase family 13 catalytic" evidence="1">
    <location>
        <begin position="5"/>
        <end position="492"/>
    </location>
</feature>
<evidence type="ECO:0000313" key="3">
    <source>
        <dbReference type="Proteomes" id="UP001165292"/>
    </source>
</evidence>
<dbReference type="SMART" id="SM00642">
    <property type="entry name" value="Aamy"/>
    <property type="match status" value="1"/>
</dbReference>
<dbReference type="InterPro" id="IPR006047">
    <property type="entry name" value="GH13_cat_dom"/>
</dbReference>
<evidence type="ECO:0000313" key="2">
    <source>
        <dbReference type="EMBL" id="MCO7543721.1"/>
    </source>
</evidence>
<proteinExistence type="predicted"/>
<dbReference type="Gene3D" id="3.30.1590.10">
    <property type="entry name" value="Maltooligosyl trehalose synthase, domain 2"/>
    <property type="match status" value="1"/>
</dbReference>
<dbReference type="Gene3D" id="3.20.20.80">
    <property type="entry name" value="Glycosidases"/>
    <property type="match status" value="2"/>
</dbReference>
<dbReference type="NCBIfam" id="NF011086">
    <property type="entry name" value="PRK14511.1-3"/>
    <property type="match status" value="1"/>
</dbReference>
<comment type="caution">
    <text evidence="2">The sequence shown here is derived from an EMBL/GenBank/DDBJ whole genome shotgun (WGS) entry which is preliminary data.</text>
</comment>
<protein>
    <submittedName>
        <fullName evidence="2">Malto-oligosyltrehalose synthase</fullName>
        <ecNumber evidence="2">5.4.99.15</ecNumber>
    </submittedName>
</protein>
<dbReference type="GO" id="GO:0030980">
    <property type="term" value="P:alpha-glucan catabolic process"/>
    <property type="evidence" value="ECO:0007669"/>
    <property type="project" value="TreeGrafter"/>
</dbReference>